<dbReference type="GO" id="GO:0051598">
    <property type="term" value="P:meiotic recombination checkpoint signaling"/>
    <property type="evidence" value="ECO:0007669"/>
    <property type="project" value="TreeGrafter"/>
</dbReference>
<keyword evidence="2" id="KW-0067">ATP-binding</keyword>
<dbReference type="AlphaFoldDB" id="A0A9P4NG05"/>
<evidence type="ECO:0000256" key="1">
    <source>
        <dbReference type="ARBA" id="ARBA00022741"/>
    </source>
</evidence>
<dbReference type="GO" id="GO:0005524">
    <property type="term" value="F:ATP binding"/>
    <property type="evidence" value="ECO:0007669"/>
    <property type="project" value="UniProtKB-KW"/>
</dbReference>
<dbReference type="GO" id="GO:0007131">
    <property type="term" value="P:reciprocal meiotic recombination"/>
    <property type="evidence" value="ECO:0007669"/>
    <property type="project" value="TreeGrafter"/>
</dbReference>
<proteinExistence type="predicted"/>
<dbReference type="GO" id="GO:0005634">
    <property type="term" value="C:nucleus"/>
    <property type="evidence" value="ECO:0007669"/>
    <property type="project" value="TreeGrafter"/>
</dbReference>
<sequence length="174" mass="19118">VLLHGPPGTRKTTLARSLAQHMAIRLLSTFQKSLLIEVNAANTFSKWLGESAKIMSAILDDIERKADKDTLVCVLIDEVESVASSREGGMDKGEALDGLRLTNQLLVGLDRLKPCSNVVLLCTCNFPRRLDAAFVDRIDIVQEVLLCGAGAIYTLLRGCLRPCGKLRHQMPRAY</sequence>
<keyword evidence="5" id="KW-1185">Reference proteome</keyword>
<dbReference type="InterPro" id="IPR003959">
    <property type="entry name" value="ATPase_AAA_core"/>
</dbReference>
<dbReference type="SMART" id="SM00382">
    <property type="entry name" value="AAA"/>
    <property type="match status" value="1"/>
</dbReference>
<dbReference type="EMBL" id="MU007117">
    <property type="protein sequence ID" value="KAF2419692.1"/>
    <property type="molecule type" value="Genomic_DNA"/>
</dbReference>
<protein>
    <submittedName>
        <fullName evidence="4">AAA ATPase</fullName>
    </submittedName>
</protein>
<name>A0A9P4NG05_9PEZI</name>
<feature type="non-terminal residue" evidence="4">
    <location>
        <position position="1"/>
    </location>
</feature>
<dbReference type="OrthoDB" id="5925at2759"/>
<dbReference type="Pfam" id="PF00004">
    <property type="entry name" value="AAA"/>
    <property type="match status" value="1"/>
</dbReference>
<keyword evidence="1" id="KW-0547">Nucleotide-binding</keyword>
<dbReference type="GO" id="GO:0005694">
    <property type="term" value="C:chromosome"/>
    <property type="evidence" value="ECO:0007669"/>
    <property type="project" value="TreeGrafter"/>
</dbReference>
<dbReference type="PANTHER" id="PTHR45991">
    <property type="entry name" value="PACHYTENE CHECKPOINT PROTEIN 2"/>
    <property type="match status" value="1"/>
</dbReference>
<dbReference type="Gene3D" id="3.40.50.300">
    <property type="entry name" value="P-loop containing nucleotide triphosphate hydrolases"/>
    <property type="match status" value="1"/>
</dbReference>
<reference evidence="4" key="1">
    <citation type="journal article" date="2020" name="Stud. Mycol.">
        <title>101 Dothideomycetes genomes: a test case for predicting lifestyles and emergence of pathogens.</title>
        <authorList>
            <person name="Haridas S."/>
            <person name="Albert R."/>
            <person name="Binder M."/>
            <person name="Bloem J."/>
            <person name="Labutti K."/>
            <person name="Salamov A."/>
            <person name="Andreopoulos B."/>
            <person name="Baker S."/>
            <person name="Barry K."/>
            <person name="Bills G."/>
            <person name="Bluhm B."/>
            <person name="Cannon C."/>
            <person name="Castanera R."/>
            <person name="Culley D."/>
            <person name="Daum C."/>
            <person name="Ezra D."/>
            <person name="Gonzalez J."/>
            <person name="Henrissat B."/>
            <person name="Kuo A."/>
            <person name="Liang C."/>
            <person name="Lipzen A."/>
            <person name="Lutzoni F."/>
            <person name="Magnuson J."/>
            <person name="Mondo S."/>
            <person name="Nolan M."/>
            <person name="Ohm R."/>
            <person name="Pangilinan J."/>
            <person name="Park H.-J."/>
            <person name="Ramirez L."/>
            <person name="Alfaro M."/>
            <person name="Sun H."/>
            <person name="Tritt A."/>
            <person name="Yoshinaga Y."/>
            <person name="Zwiers L.-H."/>
            <person name="Turgeon B."/>
            <person name="Goodwin S."/>
            <person name="Spatafora J."/>
            <person name="Crous P."/>
            <person name="Grigoriev I."/>
        </authorList>
    </citation>
    <scope>NUCLEOTIDE SEQUENCE</scope>
    <source>
        <strain evidence="4">CBS 130266</strain>
    </source>
</reference>
<dbReference type="InterPro" id="IPR044539">
    <property type="entry name" value="Pch2-like"/>
</dbReference>
<dbReference type="SUPFAM" id="SSF52540">
    <property type="entry name" value="P-loop containing nucleoside triphosphate hydrolases"/>
    <property type="match status" value="1"/>
</dbReference>
<dbReference type="GO" id="GO:0016887">
    <property type="term" value="F:ATP hydrolysis activity"/>
    <property type="evidence" value="ECO:0007669"/>
    <property type="project" value="InterPro"/>
</dbReference>
<evidence type="ECO:0000256" key="2">
    <source>
        <dbReference type="ARBA" id="ARBA00022840"/>
    </source>
</evidence>
<accession>A0A9P4NG05</accession>
<dbReference type="InterPro" id="IPR027417">
    <property type="entry name" value="P-loop_NTPase"/>
</dbReference>
<evidence type="ECO:0000313" key="5">
    <source>
        <dbReference type="Proteomes" id="UP000800235"/>
    </source>
</evidence>
<organism evidence="4 5">
    <name type="scientific">Tothia fuscella</name>
    <dbReference type="NCBI Taxonomy" id="1048955"/>
    <lineage>
        <taxon>Eukaryota</taxon>
        <taxon>Fungi</taxon>
        <taxon>Dikarya</taxon>
        <taxon>Ascomycota</taxon>
        <taxon>Pezizomycotina</taxon>
        <taxon>Dothideomycetes</taxon>
        <taxon>Pleosporomycetidae</taxon>
        <taxon>Venturiales</taxon>
        <taxon>Cylindrosympodiaceae</taxon>
        <taxon>Tothia</taxon>
    </lineage>
</organism>
<feature type="domain" description="AAA+ ATPase" evidence="3">
    <location>
        <begin position="1"/>
        <end position="148"/>
    </location>
</feature>
<comment type="caution">
    <text evidence="4">The sequence shown here is derived from an EMBL/GenBank/DDBJ whole genome shotgun (WGS) entry which is preliminary data.</text>
</comment>
<gene>
    <name evidence="4" type="ORF">EJ08DRAFT_598802</name>
</gene>
<dbReference type="PANTHER" id="PTHR45991:SF1">
    <property type="entry name" value="PACHYTENE CHECKPOINT PROTEIN 2 HOMOLOG"/>
    <property type="match status" value="1"/>
</dbReference>
<dbReference type="InterPro" id="IPR003593">
    <property type="entry name" value="AAA+_ATPase"/>
</dbReference>
<evidence type="ECO:0000313" key="4">
    <source>
        <dbReference type="EMBL" id="KAF2419692.1"/>
    </source>
</evidence>
<evidence type="ECO:0000259" key="3">
    <source>
        <dbReference type="SMART" id="SM00382"/>
    </source>
</evidence>
<dbReference type="Proteomes" id="UP000800235">
    <property type="component" value="Unassembled WGS sequence"/>
</dbReference>